<dbReference type="GO" id="GO:0045820">
    <property type="term" value="P:negative regulation of glycolytic process"/>
    <property type="evidence" value="ECO:0007669"/>
    <property type="project" value="TreeGrafter"/>
</dbReference>
<protein>
    <recommendedName>
        <fullName evidence="6">Phosphoglycerate mutase</fullName>
    </recommendedName>
</protein>
<dbReference type="InterPro" id="IPR001345">
    <property type="entry name" value="PG/BPGM_mutase_AS"/>
</dbReference>
<dbReference type="InterPro" id="IPR013078">
    <property type="entry name" value="His_Pase_superF_clade-1"/>
</dbReference>
<dbReference type="InterPro" id="IPR029033">
    <property type="entry name" value="His_PPase_superfam"/>
</dbReference>
<dbReference type="Pfam" id="PF00300">
    <property type="entry name" value="His_Phos_1"/>
    <property type="match status" value="1"/>
</dbReference>
<proteinExistence type="predicted"/>
<evidence type="ECO:0008006" key="6">
    <source>
        <dbReference type="Google" id="ProtNLM"/>
    </source>
</evidence>
<accession>A0A0L0SSS5</accession>
<reference evidence="5" key="2">
    <citation type="submission" date="2009-11" db="EMBL/GenBank/DDBJ databases">
        <title>The Genome Sequence of Allomyces macrogynus strain ATCC 38327.</title>
        <authorList>
            <consortium name="The Broad Institute Genome Sequencing Platform"/>
            <person name="Russ C."/>
            <person name="Cuomo C."/>
            <person name="Shea T."/>
            <person name="Young S.K."/>
            <person name="Zeng Q."/>
            <person name="Koehrsen M."/>
            <person name="Haas B."/>
            <person name="Borodovsky M."/>
            <person name="Guigo R."/>
            <person name="Alvarado L."/>
            <person name="Berlin A."/>
            <person name="Borenstein D."/>
            <person name="Chen Z."/>
            <person name="Engels R."/>
            <person name="Freedman E."/>
            <person name="Gellesch M."/>
            <person name="Goldberg J."/>
            <person name="Griggs A."/>
            <person name="Gujja S."/>
            <person name="Heiman D."/>
            <person name="Hepburn T."/>
            <person name="Howarth C."/>
            <person name="Jen D."/>
            <person name="Larson L."/>
            <person name="Lewis B."/>
            <person name="Mehta T."/>
            <person name="Park D."/>
            <person name="Pearson M."/>
            <person name="Roberts A."/>
            <person name="Saif S."/>
            <person name="Shenoy N."/>
            <person name="Sisk P."/>
            <person name="Stolte C."/>
            <person name="Sykes S."/>
            <person name="Walk T."/>
            <person name="White J."/>
            <person name="Yandava C."/>
            <person name="Burger G."/>
            <person name="Gray M.W."/>
            <person name="Holland P.W.H."/>
            <person name="King N."/>
            <person name="Lang F.B.F."/>
            <person name="Roger A.J."/>
            <person name="Ruiz-Trillo I."/>
            <person name="Lander E."/>
            <person name="Nusbaum C."/>
        </authorList>
    </citation>
    <scope>NUCLEOTIDE SEQUENCE [LARGE SCALE GENOMIC DNA]</scope>
    <source>
        <strain evidence="5">ATCC 38327</strain>
    </source>
</reference>
<dbReference type="GO" id="GO:0043456">
    <property type="term" value="P:regulation of pentose-phosphate shunt"/>
    <property type="evidence" value="ECO:0007669"/>
    <property type="project" value="TreeGrafter"/>
</dbReference>
<dbReference type="SMART" id="SM00855">
    <property type="entry name" value="PGAM"/>
    <property type="match status" value="1"/>
</dbReference>
<feature type="binding site" evidence="3">
    <location>
        <position position="74"/>
    </location>
    <ligand>
        <name>substrate</name>
    </ligand>
</feature>
<evidence type="ECO:0000313" key="4">
    <source>
        <dbReference type="EMBL" id="KNE65551.1"/>
    </source>
</evidence>
<dbReference type="eggNOG" id="KOG0235">
    <property type="taxonomic scope" value="Eukaryota"/>
</dbReference>
<dbReference type="InterPro" id="IPR051695">
    <property type="entry name" value="Phosphoglycerate_Mutase"/>
</dbReference>
<sequence>MTKSSDTLISPVPGAAVRLILCRHGETALNAAHVLQGSGVDAPLNDRGLKQADALGERLASEPVDWVVSSHLLRARQTADAIAKYHPEALRSSYPDLREISWGDLEGTKVPDLKEMHAAWNSGDFDYALPNGESPNVVSKRSIAQLMEIAATALDRAAKEQCTVTVAIVIHGRLLRIMLAQLLHQSLFFMNAATHTNCNINIFDIVPLDATHPAPPLAGEIDNTAFTHMARVLHASQSLNGVHCQPFQLLDQTVVKKHSATRAYSVEHGQIASVWKSETVGRVVDSVNGYLFVGTQINGTKHLLGV</sequence>
<evidence type="ECO:0000313" key="5">
    <source>
        <dbReference type="Proteomes" id="UP000054350"/>
    </source>
</evidence>
<dbReference type="SUPFAM" id="SSF53254">
    <property type="entry name" value="Phosphoglycerate mutase-like"/>
    <property type="match status" value="1"/>
</dbReference>
<keyword evidence="1" id="KW-0378">Hydrolase</keyword>
<reference evidence="4 5" key="1">
    <citation type="submission" date="2009-11" db="EMBL/GenBank/DDBJ databases">
        <title>Annotation of Allomyces macrogynus ATCC 38327.</title>
        <authorList>
            <consortium name="The Broad Institute Genome Sequencing Platform"/>
            <person name="Russ C."/>
            <person name="Cuomo C."/>
            <person name="Burger G."/>
            <person name="Gray M.W."/>
            <person name="Holland P.W.H."/>
            <person name="King N."/>
            <person name="Lang F.B.F."/>
            <person name="Roger A.J."/>
            <person name="Ruiz-Trillo I."/>
            <person name="Young S.K."/>
            <person name="Zeng Q."/>
            <person name="Gargeya S."/>
            <person name="Fitzgerald M."/>
            <person name="Haas B."/>
            <person name="Abouelleil A."/>
            <person name="Alvarado L."/>
            <person name="Arachchi H.M."/>
            <person name="Berlin A."/>
            <person name="Chapman S.B."/>
            <person name="Gearin G."/>
            <person name="Goldberg J."/>
            <person name="Griggs A."/>
            <person name="Gujja S."/>
            <person name="Hansen M."/>
            <person name="Heiman D."/>
            <person name="Howarth C."/>
            <person name="Larimer J."/>
            <person name="Lui A."/>
            <person name="MacDonald P.J.P."/>
            <person name="McCowen C."/>
            <person name="Montmayeur A."/>
            <person name="Murphy C."/>
            <person name="Neiman D."/>
            <person name="Pearson M."/>
            <person name="Priest M."/>
            <person name="Roberts A."/>
            <person name="Saif S."/>
            <person name="Shea T."/>
            <person name="Sisk P."/>
            <person name="Stolte C."/>
            <person name="Sykes S."/>
            <person name="Wortman J."/>
            <person name="Nusbaum C."/>
            <person name="Birren B."/>
        </authorList>
    </citation>
    <scope>NUCLEOTIDE SEQUENCE [LARGE SCALE GENOMIC DNA]</scope>
    <source>
        <strain evidence="4 5">ATCC 38327</strain>
    </source>
</reference>
<feature type="active site" description="Proton donor/acceptor" evidence="2">
    <location>
        <position position="99"/>
    </location>
</feature>
<name>A0A0L0SSS5_ALLM3</name>
<dbReference type="OMA" id="INNTDHW"/>
<dbReference type="PANTHER" id="PTHR46517">
    <property type="entry name" value="FRUCTOSE-2,6-BISPHOSPHATASE TIGAR"/>
    <property type="match status" value="1"/>
</dbReference>
<evidence type="ECO:0000256" key="3">
    <source>
        <dbReference type="PIRSR" id="PIRSR613078-2"/>
    </source>
</evidence>
<feature type="binding site" evidence="3">
    <location>
        <begin position="23"/>
        <end position="30"/>
    </location>
    <ligand>
        <name>substrate</name>
    </ligand>
</feature>
<keyword evidence="5" id="KW-1185">Reference proteome</keyword>
<gene>
    <name evidence="4" type="ORF">AMAG_11161</name>
</gene>
<dbReference type="GO" id="GO:0004331">
    <property type="term" value="F:fructose-2,6-bisphosphate 2-phosphatase activity"/>
    <property type="evidence" value="ECO:0007669"/>
    <property type="project" value="TreeGrafter"/>
</dbReference>
<dbReference type="STRING" id="578462.A0A0L0SSS5"/>
<evidence type="ECO:0000256" key="2">
    <source>
        <dbReference type="PIRSR" id="PIRSR613078-1"/>
    </source>
</evidence>
<dbReference type="EMBL" id="GG745347">
    <property type="protein sequence ID" value="KNE65551.1"/>
    <property type="molecule type" value="Genomic_DNA"/>
</dbReference>
<dbReference type="Gene3D" id="3.40.50.1240">
    <property type="entry name" value="Phosphoglycerate mutase-like"/>
    <property type="match status" value="1"/>
</dbReference>
<dbReference type="Proteomes" id="UP000054350">
    <property type="component" value="Unassembled WGS sequence"/>
</dbReference>
<feature type="active site" description="Tele-phosphohistidine intermediate" evidence="2">
    <location>
        <position position="24"/>
    </location>
</feature>
<evidence type="ECO:0000256" key="1">
    <source>
        <dbReference type="ARBA" id="ARBA00022801"/>
    </source>
</evidence>
<organism evidence="4 5">
    <name type="scientific">Allomyces macrogynus (strain ATCC 38327)</name>
    <name type="common">Allomyces javanicus var. macrogynus</name>
    <dbReference type="NCBI Taxonomy" id="578462"/>
    <lineage>
        <taxon>Eukaryota</taxon>
        <taxon>Fungi</taxon>
        <taxon>Fungi incertae sedis</taxon>
        <taxon>Blastocladiomycota</taxon>
        <taxon>Blastocladiomycetes</taxon>
        <taxon>Blastocladiales</taxon>
        <taxon>Blastocladiaceae</taxon>
        <taxon>Allomyces</taxon>
    </lineage>
</organism>
<dbReference type="GO" id="GO:0005829">
    <property type="term" value="C:cytosol"/>
    <property type="evidence" value="ECO:0007669"/>
    <property type="project" value="TreeGrafter"/>
</dbReference>
<dbReference type="PROSITE" id="PS00175">
    <property type="entry name" value="PG_MUTASE"/>
    <property type="match status" value="1"/>
</dbReference>
<dbReference type="VEuPathDB" id="FungiDB:AMAG_11161"/>
<dbReference type="AlphaFoldDB" id="A0A0L0SSS5"/>
<dbReference type="PANTHER" id="PTHR46517:SF1">
    <property type="entry name" value="FRUCTOSE-2,6-BISPHOSPHATASE TIGAR"/>
    <property type="match status" value="1"/>
</dbReference>
<dbReference type="CDD" id="cd07067">
    <property type="entry name" value="HP_PGM_like"/>
    <property type="match status" value="1"/>
</dbReference>
<dbReference type="OrthoDB" id="354304at2759"/>